<feature type="chain" id="PRO_5036366909" evidence="7">
    <location>
        <begin position="31"/>
        <end position="266"/>
    </location>
</feature>
<dbReference type="Gene3D" id="1.10.101.10">
    <property type="entry name" value="PGBD-like superfamily/PGBD"/>
    <property type="match status" value="1"/>
</dbReference>
<dbReference type="PROSITE" id="PS52029">
    <property type="entry name" value="LD_TPASE"/>
    <property type="match status" value="1"/>
</dbReference>
<evidence type="ECO:0000313" key="9">
    <source>
        <dbReference type="EMBL" id="TNC38128.1"/>
    </source>
</evidence>
<dbReference type="CDD" id="cd16913">
    <property type="entry name" value="YkuD_like"/>
    <property type="match status" value="1"/>
</dbReference>
<dbReference type="GO" id="GO:0008360">
    <property type="term" value="P:regulation of cell shape"/>
    <property type="evidence" value="ECO:0007669"/>
    <property type="project" value="UniProtKB-UniRule"/>
</dbReference>
<dbReference type="Pfam" id="PF01471">
    <property type="entry name" value="PG_binding_1"/>
    <property type="match status" value="1"/>
</dbReference>
<dbReference type="Gene3D" id="2.40.440.10">
    <property type="entry name" value="L,D-transpeptidase catalytic domain-like"/>
    <property type="match status" value="1"/>
</dbReference>
<dbReference type="PANTHER" id="PTHR30582:SF33">
    <property type="entry name" value="EXPORTED PROTEIN"/>
    <property type="match status" value="1"/>
</dbReference>
<dbReference type="Pfam" id="PF03734">
    <property type="entry name" value="YkuD"/>
    <property type="match status" value="1"/>
</dbReference>
<dbReference type="InterPro" id="IPR036365">
    <property type="entry name" value="PGBD-like_sf"/>
</dbReference>
<accession>A0A5C4MEC8</accession>
<protein>
    <submittedName>
        <fullName evidence="10">Murein L,D-transpeptidase</fullName>
    </submittedName>
</protein>
<dbReference type="Proteomes" id="UP000306740">
    <property type="component" value="Unassembled WGS sequence"/>
</dbReference>
<organism evidence="10 11">
    <name type="scientific">Mumia zhuanghuii</name>
    <dbReference type="NCBI Taxonomy" id="2585211"/>
    <lineage>
        <taxon>Bacteria</taxon>
        <taxon>Bacillati</taxon>
        <taxon>Actinomycetota</taxon>
        <taxon>Actinomycetes</taxon>
        <taxon>Propionibacteriales</taxon>
        <taxon>Nocardioidaceae</taxon>
        <taxon>Mumia</taxon>
    </lineage>
</organism>
<feature type="active site" description="Proton donor/acceptor" evidence="6">
    <location>
        <position position="221"/>
    </location>
</feature>
<dbReference type="EMBL" id="VDFR01000123">
    <property type="protein sequence ID" value="TNC38128.1"/>
    <property type="molecule type" value="Genomic_DNA"/>
</dbReference>
<dbReference type="UniPathway" id="UPA00219"/>
<dbReference type="InterPro" id="IPR002477">
    <property type="entry name" value="Peptidoglycan-bd-like"/>
</dbReference>
<dbReference type="InterPro" id="IPR036366">
    <property type="entry name" value="PGBDSf"/>
</dbReference>
<evidence type="ECO:0000256" key="7">
    <source>
        <dbReference type="SAM" id="SignalP"/>
    </source>
</evidence>
<evidence type="ECO:0000256" key="4">
    <source>
        <dbReference type="ARBA" id="ARBA00022984"/>
    </source>
</evidence>
<dbReference type="InterPro" id="IPR005490">
    <property type="entry name" value="LD_TPept_cat_dom"/>
</dbReference>
<evidence type="ECO:0000256" key="3">
    <source>
        <dbReference type="ARBA" id="ARBA00022960"/>
    </source>
</evidence>
<comment type="pathway">
    <text evidence="1 6">Cell wall biogenesis; peptidoglycan biosynthesis.</text>
</comment>
<keyword evidence="7" id="KW-0732">Signal</keyword>
<dbReference type="InterPro" id="IPR038063">
    <property type="entry name" value="Transpep_catalytic_dom"/>
</dbReference>
<dbReference type="OrthoDB" id="8887048at2"/>
<proteinExistence type="predicted"/>
<comment type="caution">
    <text evidence="10">The sequence shown here is derived from an EMBL/GenBank/DDBJ whole genome shotgun (WGS) entry which is preliminary data.</text>
</comment>
<name>A0A5C4MEC8_9ACTN</name>
<keyword evidence="3 6" id="KW-0133">Cell shape</keyword>
<keyword evidence="2" id="KW-0808">Transferase</keyword>
<dbReference type="InterPro" id="IPR050979">
    <property type="entry name" value="LD-transpeptidase"/>
</dbReference>
<feature type="domain" description="L,D-TPase catalytic" evidence="8">
    <location>
        <begin position="151"/>
        <end position="262"/>
    </location>
</feature>
<dbReference type="EMBL" id="VDFR01000105">
    <property type="protein sequence ID" value="TNC41603.1"/>
    <property type="molecule type" value="Genomic_DNA"/>
</dbReference>
<dbReference type="GO" id="GO:0005576">
    <property type="term" value="C:extracellular region"/>
    <property type="evidence" value="ECO:0007669"/>
    <property type="project" value="TreeGrafter"/>
</dbReference>
<evidence type="ECO:0000259" key="8">
    <source>
        <dbReference type="PROSITE" id="PS52029"/>
    </source>
</evidence>
<evidence type="ECO:0000313" key="11">
    <source>
        <dbReference type="Proteomes" id="UP000306740"/>
    </source>
</evidence>
<dbReference type="GO" id="GO:0016740">
    <property type="term" value="F:transferase activity"/>
    <property type="evidence" value="ECO:0007669"/>
    <property type="project" value="UniProtKB-KW"/>
</dbReference>
<dbReference type="GO" id="GO:0071555">
    <property type="term" value="P:cell wall organization"/>
    <property type="evidence" value="ECO:0007669"/>
    <property type="project" value="UniProtKB-UniRule"/>
</dbReference>
<gene>
    <name evidence="10" type="ORF">FHE65_22240</name>
    <name evidence="9" type="ORF">FHE65_24550</name>
</gene>
<dbReference type="SUPFAM" id="SSF47090">
    <property type="entry name" value="PGBD-like"/>
    <property type="match status" value="1"/>
</dbReference>
<dbReference type="PANTHER" id="PTHR30582">
    <property type="entry name" value="L,D-TRANSPEPTIDASE"/>
    <property type="match status" value="1"/>
</dbReference>
<evidence type="ECO:0000256" key="1">
    <source>
        <dbReference type="ARBA" id="ARBA00004752"/>
    </source>
</evidence>
<dbReference type="RefSeq" id="WP_139106607.1">
    <property type="nucleotide sequence ID" value="NZ_VDFR01000105.1"/>
</dbReference>
<keyword evidence="4 6" id="KW-0573">Peptidoglycan synthesis</keyword>
<evidence type="ECO:0000256" key="2">
    <source>
        <dbReference type="ARBA" id="ARBA00022679"/>
    </source>
</evidence>
<evidence type="ECO:0000313" key="10">
    <source>
        <dbReference type="EMBL" id="TNC41603.1"/>
    </source>
</evidence>
<dbReference type="GO" id="GO:0071972">
    <property type="term" value="F:peptidoglycan L,D-transpeptidase activity"/>
    <property type="evidence" value="ECO:0007669"/>
    <property type="project" value="TreeGrafter"/>
</dbReference>
<reference evidence="10 11" key="1">
    <citation type="submission" date="2019-05" db="EMBL/GenBank/DDBJ databases">
        <title>Mumia sp. nov., isolated from the intestinal contents of plateau pika (Ochotona curzoniae) in the Qinghai-Tibet plateau of China.</title>
        <authorList>
            <person name="Tian Z."/>
        </authorList>
    </citation>
    <scope>NUCLEOTIDE SEQUENCE [LARGE SCALE GENOMIC DNA]</scope>
    <source>
        <strain evidence="11">527</strain>
        <strain evidence="10">Z527</strain>
    </source>
</reference>
<evidence type="ECO:0000256" key="5">
    <source>
        <dbReference type="ARBA" id="ARBA00023316"/>
    </source>
</evidence>
<evidence type="ECO:0000256" key="6">
    <source>
        <dbReference type="PROSITE-ProRule" id="PRU01373"/>
    </source>
</evidence>
<keyword evidence="5 6" id="KW-0961">Cell wall biogenesis/degradation</keyword>
<sequence length="266" mass="29023">MLRLTALVSSATLALSGALVAVGAASPAQAAPSAATVVAPASVPAAVSARAKASKKDRFYRATTRPGDRDRSVTSIKHVRELQYRLRWAGAYGGAVNGVYTARTKKAVKKFQKRHGLKRSGVANTATWKVLIRTTVRGKSKIPKRCKSSGWNACYDRKRHQVVLYKNGTLWNSWLVRGGASSSKTRTGSFSVFFRSKSHVSSIYEAKMPFAQFFSGGQAFHASYLMMDPFVGHSHGCVNMYIPDAKQLWALTADKKLKVTVYGAWS</sequence>
<dbReference type="GO" id="GO:0018104">
    <property type="term" value="P:peptidoglycan-protein cross-linking"/>
    <property type="evidence" value="ECO:0007669"/>
    <property type="project" value="TreeGrafter"/>
</dbReference>
<dbReference type="AlphaFoldDB" id="A0A5C4MEC8"/>
<feature type="active site" description="Nucleophile" evidence="6">
    <location>
        <position position="237"/>
    </location>
</feature>
<feature type="signal peptide" evidence="7">
    <location>
        <begin position="1"/>
        <end position="30"/>
    </location>
</feature>
<dbReference type="SUPFAM" id="SSF141523">
    <property type="entry name" value="L,D-transpeptidase catalytic domain-like"/>
    <property type="match status" value="1"/>
</dbReference>